<reference evidence="2 3" key="1">
    <citation type="submission" date="2019-06" db="EMBL/GenBank/DDBJ databases">
        <title>Draft genomes of female and male turbot (Scophthalmus maximus).</title>
        <authorList>
            <person name="Xu H."/>
            <person name="Xu X.-W."/>
            <person name="Shao C."/>
            <person name="Chen S."/>
        </authorList>
    </citation>
    <scope>NUCLEOTIDE SEQUENCE [LARGE SCALE GENOMIC DNA]</scope>
    <source>
        <strain evidence="2">Ysfricsl-2016a</strain>
        <tissue evidence="2">Blood</tissue>
    </source>
</reference>
<accession>A0A6A4SK98</accession>
<sequence length="87" mass="9095">MICSGIRDTGLGCRTSSLECQLFRGDSELNLSEAVRPPIGPGGGDGGGNVFPSHKTFDLTPPNHFLKIIHGGRGGVCGKAEAELKMQ</sequence>
<dbReference type="EMBL" id="VEVO01000013">
    <property type="protein sequence ID" value="KAF0032270.1"/>
    <property type="molecule type" value="Genomic_DNA"/>
</dbReference>
<name>A0A6A4SK98_SCOMX</name>
<comment type="caution">
    <text evidence="2">The sequence shown here is derived from an EMBL/GenBank/DDBJ whole genome shotgun (WGS) entry which is preliminary data.</text>
</comment>
<evidence type="ECO:0000313" key="2">
    <source>
        <dbReference type="EMBL" id="KAF0032270.1"/>
    </source>
</evidence>
<organism evidence="2 3">
    <name type="scientific">Scophthalmus maximus</name>
    <name type="common">Turbot</name>
    <name type="synonym">Psetta maxima</name>
    <dbReference type="NCBI Taxonomy" id="52904"/>
    <lineage>
        <taxon>Eukaryota</taxon>
        <taxon>Metazoa</taxon>
        <taxon>Chordata</taxon>
        <taxon>Craniata</taxon>
        <taxon>Vertebrata</taxon>
        <taxon>Euteleostomi</taxon>
        <taxon>Actinopterygii</taxon>
        <taxon>Neopterygii</taxon>
        <taxon>Teleostei</taxon>
        <taxon>Neoteleostei</taxon>
        <taxon>Acanthomorphata</taxon>
        <taxon>Carangaria</taxon>
        <taxon>Pleuronectiformes</taxon>
        <taxon>Pleuronectoidei</taxon>
        <taxon>Scophthalmidae</taxon>
        <taxon>Scophthalmus</taxon>
    </lineage>
</organism>
<gene>
    <name evidence="2" type="ORF">F2P81_014560</name>
</gene>
<proteinExistence type="predicted"/>
<dbReference type="AlphaFoldDB" id="A0A6A4SK98"/>
<evidence type="ECO:0000256" key="1">
    <source>
        <dbReference type="SAM" id="MobiDB-lite"/>
    </source>
</evidence>
<dbReference type="Proteomes" id="UP000438429">
    <property type="component" value="Unassembled WGS sequence"/>
</dbReference>
<feature type="region of interest" description="Disordered" evidence="1">
    <location>
        <begin position="35"/>
        <end position="54"/>
    </location>
</feature>
<evidence type="ECO:0000313" key="3">
    <source>
        <dbReference type="Proteomes" id="UP000438429"/>
    </source>
</evidence>
<protein>
    <submittedName>
        <fullName evidence="2">Uncharacterized protein</fullName>
    </submittedName>
</protein>